<evidence type="ECO:0000313" key="1">
    <source>
        <dbReference type="EMBL" id="QNO52278.1"/>
    </source>
</evidence>
<name>A0A7G9YW94_9EURY</name>
<proteinExistence type="predicted"/>
<dbReference type="AlphaFoldDB" id="A0A7G9YW94"/>
<organism evidence="1">
    <name type="scientific">Candidatus Methanophagaceae archaeon ANME-1 ERB6</name>
    <dbReference type="NCBI Taxonomy" id="2759912"/>
    <lineage>
        <taxon>Archaea</taxon>
        <taxon>Methanobacteriati</taxon>
        <taxon>Methanobacteriota</taxon>
        <taxon>Stenosarchaea group</taxon>
        <taxon>Methanomicrobia</taxon>
        <taxon>Candidatus Methanophagales</taxon>
        <taxon>Candidatus Methanophagaceae</taxon>
    </lineage>
</organism>
<gene>
    <name evidence="1" type="ORF">BPDGFPMF_00037</name>
</gene>
<sequence>MRERGIFEEVEGLFIVSISDINFAYNTNMEGYTTLSSDIPKLNEIFRLLWTTRASENHQSRRLRLTKAPEKEPCARLLRNSA</sequence>
<dbReference type="EMBL" id="MT631505">
    <property type="protein sequence ID" value="QNO52278.1"/>
    <property type="molecule type" value="Genomic_DNA"/>
</dbReference>
<accession>A0A7G9YW94</accession>
<reference evidence="1" key="1">
    <citation type="submission" date="2020-06" db="EMBL/GenBank/DDBJ databases">
        <title>Unique genomic features of the anaerobic methanotrophic archaea.</title>
        <authorList>
            <person name="Chadwick G.L."/>
            <person name="Skennerton C.T."/>
            <person name="Laso-Perez R."/>
            <person name="Leu A.O."/>
            <person name="Speth D.R."/>
            <person name="Yu H."/>
            <person name="Morgan-Lang C."/>
            <person name="Hatzenpichler R."/>
            <person name="Goudeau D."/>
            <person name="Malmstrom R."/>
            <person name="Brazelton W.J."/>
            <person name="Woyke T."/>
            <person name="Hallam S.J."/>
            <person name="Tyson G.W."/>
            <person name="Wegener G."/>
            <person name="Boetius A."/>
            <person name="Orphan V."/>
        </authorList>
    </citation>
    <scope>NUCLEOTIDE SEQUENCE</scope>
</reference>
<protein>
    <submittedName>
        <fullName evidence="1">Uncharacterized protein</fullName>
    </submittedName>
</protein>